<proteinExistence type="inferred from homology"/>
<evidence type="ECO:0000313" key="5">
    <source>
        <dbReference type="Proteomes" id="UP001432027"/>
    </source>
</evidence>
<dbReference type="InterPro" id="IPR027417">
    <property type="entry name" value="P-loop_NTPase"/>
</dbReference>
<dbReference type="Pfam" id="PF00685">
    <property type="entry name" value="Sulfotransfer_1"/>
    <property type="match status" value="1"/>
</dbReference>
<organism evidence="4 5">
    <name type="scientific">Pristionchus entomophagus</name>
    <dbReference type="NCBI Taxonomy" id="358040"/>
    <lineage>
        <taxon>Eukaryota</taxon>
        <taxon>Metazoa</taxon>
        <taxon>Ecdysozoa</taxon>
        <taxon>Nematoda</taxon>
        <taxon>Chromadorea</taxon>
        <taxon>Rhabditida</taxon>
        <taxon>Rhabditina</taxon>
        <taxon>Diplogasteromorpha</taxon>
        <taxon>Diplogasteroidea</taxon>
        <taxon>Neodiplogasteridae</taxon>
        <taxon>Pristionchus</taxon>
    </lineage>
</organism>
<gene>
    <name evidence="4" type="ORF">PENTCL1PPCAC_3258</name>
</gene>
<comment type="similarity">
    <text evidence="1">Belongs to the sulfotransferase 1 family.</text>
</comment>
<feature type="domain" description="Sulfotransferase" evidence="3">
    <location>
        <begin position="1"/>
        <end position="107"/>
    </location>
</feature>
<evidence type="ECO:0000259" key="3">
    <source>
        <dbReference type="Pfam" id="PF00685"/>
    </source>
</evidence>
<dbReference type="GO" id="GO:0008146">
    <property type="term" value="F:sulfotransferase activity"/>
    <property type="evidence" value="ECO:0007669"/>
    <property type="project" value="InterPro"/>
</dbReference>
<sequence length="192" mass="21719">MSELLLAITFGGDTEKIKGIKFYARVPWIEMNDASLRDIIPDSSVQSTEAGKGPFGSRKKVFRTHMYPECLPRAVKEKQTKVVYVARNPKDVAVSYFFFHQLTAHLGQQSDSQGSASSLPSVMEVLSAIQRVFCQRSETARQVQTTKANTCKIEWNSRENLLYSLESSIYMSIDVKRKSNGSILEYNEEYEG</sequence>
<evidence type="ECO:0000313" key="4">
    <source>
        <dbReference type="EMBL" id="GMS81083.1"/>
    </source>
</evidence>
<keyword evidence="2" id="KW-0808">Transferase</keyword>
<evidence type="ECO:0000256" key="2">
    <source>
        <dbReference type="ARBA" id="ARBA00022679"/>
    </source>
</evidence>
<accession>A0AAV5SFX1</accession>
<protein>
    <recommendedName>
        <fullName evidence="3">Sulfotransferase domain-containing protein</fullName>
    </recommendedName>
</protein>
<dbReference type="SUPFAM" id="SSF52540">
    <property type="entry name" value="P-loop containing nucleoside triphosphate hydrolases"/>
    <property type="match status" value="1"/>
</dbReference>
<name>A0AAV5SFX1_9BILA</name>
<dbReference type="AlphaFoldDB" id="A0AAV5SFX1"/>
<dbReference type="PANTHER" id="PTHR11783">
    <property type="entry name" value="SULFOTRANSFERASE SULT"/>
    <property type="match status" value="1"/>
</dbReference>
<keyword evidence="5" id="KW-1185">Reference proteome</keyword>
<comment type="caution">
    <text evidence="4">The sequence shown here is derived from an EMBL/GenBank/DDBJ whole genome shotgun (WGS) entry which is preliminary data.</text>
</comment>
<reference evidence="4" key="1">
    <citation type="submission" date="2023-10" db="EMBL/GenBank/DDBJ databases">
        <title>Genome assembly of Pristionchus species.</title>
        <authorList>
            <person name="Yoshida K."/>
            <person name="Sommer R.J."/>
        </authorList>
    </citation>
    <scope>NUCLEOTIDE SEQUENCE</scope>
    <source>
        <strain evidence="4">RS0144</strain>
    </source>
</reference>
<dbReference type="Proteomes" id="UP001432027">
    <property type="component" value="Unassembled WGS sequence"/>
</dbReference>
<dbReference type="InterPro" id="IPR000863">
    <property type="entry name" value="Sulfotransferase_dom"/>
</dbReference>
<evidence type="ECO:0000256" key="1">
    <source>
        <dbReference type="ARBA" id="ARBA00005771"/>
    </source>
</evidence>
<dbReference type="Gene3D" id="3.40.50.300">
    <property type="entry name" value="P-loop containing nucleotide triphosphate hydrolases"/>
    <property type="match status" value="1"/>
</dbReference>
<dbReference type="EMBL" id="BTSX01000001">
    <property type="protein sequence ID" value="GMS81083.1"/>
    <property type="molecule type" value="Genomic_DNA"/>
</dbReference>